<accession>A0A8I6RYX4</accession>
<dbReference type="OMA" id="YEYADEC"/>
<feature type="domain" description="Kazal-like" evidence="5">
    <location>
        <begin position="55"/>
        <end position="116"/>
    </location>
</feature>
<reference evidence="6" key="1">
    <citation type="submission" date="2022-01" db="UniProtKB">
        <authorList>
            <consortium name="EnsemblMetazoa"/>
        </authorList>
    </citation>
    <scope>IDENTIFICATION</scope>
</reference>
<dbReference type="InterPro" id="IPR036058">
    <property type="entry name" value="Kazal_dom_sf"/>
</dbReference>
<dbReference type="OrthoDB" id="6614329at2759"/>
<evidence type="ECO:0000256" key="2">
    <source>
        <dbReference type="ARBA" id="ARBA00022525"/>
    </source>
</evidence>
<organism evidence="6 7">
    <name type="scientific">Cimex lectularius</name>
    <name type="common">Bed bug</name>
    <name type="synonym">Acanthia lectularia</name>
    <dbReference type="NCBI Taxonomy" id="79782"/>
    <lineage>
        <taxon>Eukaryota</taxon>
        <taxon>Metazoa</taxon>
        <taxon>Ecdysozoa</taxon>
        <taxon>Arthropoda</taxon>
        <taxon>Hexapoda</taxon>
        <taxon>Insecta</taxon>
        <taxon>Pterygota</taxon>
        <taxon>Neoptera</taxon>
        <taxon>Paraneoptera</taxon>
        <taxon>Hemiptera</taxon>
        <taxon>Heteroptera</taxon>
        <taxon>Panheteroptera</taxon>
        <taxon>Cimicomorpha</taxon>
        <taxon>Cimicidae</taxon>
        <taxon>Cimex</taxon>
    </lineage>
</organism>
<dbReference type="SUPFAM" id="SSF100895">
    <property type="entry name" value="Kazal-type serine protease inhibitors"/>
    <property type="match status" value="3"/>
</dbReference>
<evidence type="ECO:0000256" key="4">
    <source>
        <dbReference type="SAM" id="SignalP"/>
    </source>
</evidence>
<feature type="chain" id="PRO_5035295142" description="Kazal-like domain-containing protein" evidence="4">
    <location>
        <begin position="18"/>
        <end position="182"/>
    </location>
</feature>
<dbReference type="Pfam" id="PF00050">
    <property type="entry name" value="Kazal_1"/>
    <property type="match status" value="3"/>
</dbReference>
<keyword evidence="7" id="KW-1185">Reference proteome</keyword>
<feature type="domain" description="Kazal-like" evidence="5">
    <location>
        <begin position="119"/>
        <end position="168"/>
    </location>
</feature>
<dbReference type="GO" id="GO:0005576">
    <property type="term" value="C:extracellular region"/>
    <property type="evidence" value="ECO:0007669"/>
    <property type="project" value="UniProtKB-SubCell"/>
</dbReference>
<evidence type="ECO:0000313" key="7">
    <source>
        <dbReference type="Proteomes" id="UP000494040"/>
    </source>
</evidence>
<evidence type="ECO:0000313" key="6">
    <source>
        <dbReference type="EnsemblMetazoa" id="XP_014252762.1"/>
    </source>
</evidence>
<evidence type="ECO:0000259" key="5">
    <source>
        <dbReference type="PROSITE" id="PS51465"/>
    </source>
</evidence>
<evidence type="ECO:0000256" key="3">
    <source>
        <dbReference type="ARBA" id="ARBA00023157"/>
    </source>
</evidence>
<dbReference type="PANTHER" id="PTHR21179:SF0">
    <property type="entry name" value="SERINE PROTEASE INHIBITOR KAZAL-TYPE 4"/>
    <property type="match status" value="1"/>
</dbReference>
<dbReference type="InterPro" id="IPR002350">
    <property type="entry name" value="Kazal_dom"/>
</dbReference>
<dbReference type="PROSITE" id="PS00282">
    <property type="entry name" value="KAZAL_1"/>
    <property type="match status" value="1"/>
</dbReference>
<dbReference type="Gene3D" id="3.30.60.30">
    <property type="match status" value="3"/>
</dbReference>
<dbReference type="GeneID" id="106668473"/>
<dbReference type="GO" id="GO:0004867">
    <property type="term" value="F:serine-type endopeptidase inhibitor activity"/>
    <property type="evidence" value="ECO:0007669"/>
    <property type="project" value="InterPro"/>
</dbReference>
<dbReference type="Proteomes" id="UP000494040">
    <property type="component" value="Unassembled WGS sequence"/>
</dbReference>
<name>A0A8I6RYX4_CIMLE</name>
<keyword evidence="3" id="KW-1015">Disulfide bond</keyword>
<dbReference type="PANTHER" id="PTHR21179">
    <property type="entry name" value="SERINE-TYPE ENDOPEPTIDASE INHIBITOR"/>
    <property type="match status" value="1"/>
</dbReference>
<proteinExistence type="predicted"/>
<dbReference type="InterPro" id="IPR039932">
    <property type="entry name" value="Spink4-like"/>
</dbReference>
<comment type="subcellular location">
    <subcellularLocation>
        <location evidence="1">Secreted</location>
    </subcellularLocation>
</comment>
<dbReference type="CDD" id="cd00104">
    <property type="entry name" value="KAZAL_FS"/>
    <property type="match status" value="3"/>
</dbReference>
<keyword evidence="2" id="KW-0964">Secreted</keyword>
<evidence type="ECO:0000256" key="1">
    <source>
        <dbReference type="ARBA" id="ARBA00004613"/>
    </source>
</evidence>
<feature type="signal peptide" evidence="4">
    <location>
        <begin position="1"/>
        <end position="17"/>
    </location>
</feature>
<keyword evidence="4" id="KW-0732">Signal</keyword>
<dbReference type="PROSITE" id="PS51465">
    <property type="entry name" value="KAZAL_2"/>
    <property type="match status" value="3"/>
</dbReference>
<sequence length="182" mass="20355">MLALYYLVSTLLAASNAQDCGCNMEYDPICASDNQIYRNRCHFLCAQAKDDSLYAVANNGCKKTFESYPGEVCICSLGYSPVCGSDEQTYANLCVLKCHQRTNNSLKMVKVGPCENGLAGPEHHCLCMDENMPVCGTDGITYQNKCSLQCTKMTNGDLEMHYRGPCRIVRFLGMNNKYNYRR</sequence>
<dbReference type="RefSeq" id="XP_014252762.1">
    <property type="nucleotide sequence ID" value="XM_014397276.2"/>
</dbReference>
<dbReference type="EnsemblMetazoa" id="XM_014397276.2">
    <property type="protein sequence ID" value="XP_014252762.1"/>
    <property type="gene ID" value="LOC106668473"/>
</dbReference>
<dbReference type="KEGG" id="clec:106668473"/>
<dbReference type="AlphaFoldDB" id="A0A8I6RYX4"/>
<dbReference type="SMART" id="SM00280">
    <property type="entry name" value="KAZAL"/>
    <property type="match status" value="3"/>
</dbReference>
<feature type="domain" description="Kazal-like" evidence="5">
    <location>
        <begin position="14"/>
        <end position="47"/>
    </location>
</feature>
<protein>
    <recommendedName>
        <fullName evidence="5">Kazal-like domain-containing protein</fullName>
    </recommendedName>
</protein>